<dbReference type="InterPro" id="IPR029055">
    <property type="entry name" value="Ntn_hydrolases_N"/>
</dbReference>
<name>A0A4R1Q0U4_9FIRM</name>
<dbReference type="InterPro" id="IPR017932">
    <property type="entry name" value="GATase_2_dom"/>
</dbReference>
<organism evidence="2 3">
    <name type="scientific">Anaerospora hongkongensis</name>
    <dbReference type="NCBI Taxonomy" id="244830"/>
    <lineage>
        <taxon>Bacteria</taxon>
        <taxon>Bacillati</taxon>
        <taxon>Bacillota</taxon>
        <taxon>Negativicutes</taxon>
        <taxon>Selenomonadales</taxon>
        <taxon>Sporomusaceae</taxon>
        <taxon>Anaerospora</taxon>
    </lineage>
</organism>
<evidence type="ECO:0000313" key="2">
    <source>
        <dbReference type="EMBL" id="TCL34457.1"/>
    </source>
</evidence>
<dbReference type="SUPFAM" id="SSF56235">
    <property type="entry name" value="N-terminal nucleophile aminohydrolases (Ntn hydrolases)"/>
    <property type="match status" value="1"/>
</dbReference>
<evidence type="ECO:0000259" key="1">
    <source>
        <dbReference type="PROSITE" id="PS51278"/>
    </source>
</evidence>
<comment type="caution">
    <text evidence="2">The sequence shown here is derived from an EMBL/GenBank/DDBJ whole genome shotgun (WGS) entry which is preliminary data.</text>
</comment>
<dbReference type="Proteomes" id="UP000295063">
    <property type="component" value="Unassembled WGS sequence"/>
</dbReference>
<keyword evidence="3" id="KW-1185">Reference proteome</keyword>
<dbReference type="PROSITE" id="PS51278">
    <property type="entry name" value="GATASE_TYPE_2"/>
    <property type="match status" value="1"/>
</dbReference>
<dbReference type="AlphaFoldDB" id="A0A4R1Q0U4"/>
<reference evidence="2 3" key="1">
    <citation type="submission" date="2019-03" db="EMBL/GenBank/DDBJ databases">
        <title>Genomic Encyclopedia of Type Strains, Phase IV (KMG-IV): sequencing the most valuable type-strain genomes for metagenomic binning, comparative biology and taxonomic classification.</title>
        <authorList>
            <person name="Goeker M."/>
        </authorList>
    </citation>
    <scope>NUCLEOTIDE SEQUENCE [LARGE SCALE GENOMIC DNA]</scope>
    <source>
        <strain evidence="2 3">DSM 15969</strain>
    </source>
</reference>
<feature type="domain" description="Glutamine amidotransferase type-2" evidence="1">
    <location>
        <begin position="5"/>
        <end position="361"/>
    </location>
</feature>
<gene>
    <name evidence="2" type="ORF">EV210_11542</name>
</gene>
<accession>A0A4R1Q0U4</accession>
<proteinExistence type="predicted"/>
<dbReference type="Gene3D" id="3.60.20.10">
    <property type="entry name" value="Glutamine Phosphoribosylpyrophosphate, subunit 1, domain 1"/>
    <property type="match status" value="1"/>
</dbReference>
<protein>
    <recommendedName>
        <fullName evidence="1">Glutamine amidotransferase type-2 domain-containing protein</fullName>
    </recommendedName>
</protein>
<evidence type="ECO:0000313" key="3">
    <source>
        <dbReference type="Proteomes" id="UP000295063"/>
    </source>
</evidence>
<dbReference type="EMBL" id="SLUI01000015">
    <property type="protein sequence ID" value="TCL34457.1"/>
    <property type="molecule type" value="Genomic_DNA"/>
</dbReference>
<sequence>MRTVCRIGAIKSKHYFHPSQALKLMIPQQEGHDNSGFAMVIQDLGGVFADYKDKPLMSLACTQKGANLVENYMETRGFIAIYEWVPKMNKMPGLDIQAMPHYIFKVYDYPEYFKKASKEDKEDLLTETRLAVRALLEKDDQGYVYSFWPDVLTLKEIGDPRDIATYFRLWDDSGDMVAKNIVVQCRQNTNYDIVRYAAHPFFIQGYTLCANGENTFYTKNKEYQRSLNKGYIGFESDSQNFLYTLHYVLRTLKWPIKYYKHVITPLPFHEIDSRPDKAVLHLIRQTLGHLEINGPNTIIGMLPDGSMMTCCDSKKLRPVIIGGDGDTMAISSEVCGLNTILPHRNREMDIYPNEREVVMITPEMEVQRWKQ</sequence>